<evidence type="ECO:0000313" key="2">
    <source>
        <dbReference type="EMBL" id="KAA2224285.1"/>
    </source>
</evidence>
<feature type="transmembrane region" description="Helical" evidence="1">
    <location>
        <begin position="44"/>
        <end position="65"/>
    </location>
</feature>
<feature type="transmembrane region" description="Helical" evidence="1">
    <location>
        <begin position="202"/>
        <end position="227"/>
    </location>
</feature>
<keyword evidence="1" id="KW-0472">Membrane</keyword>
<dbReference type="EMBL" id="VUNZ01000001">
    <property type="protein sequence ID" value="KAA2224285.1"/>
    <property type="molecule type" value="Genomic_DNA"/>
</dbReference>
<accession>A0A5B2UDP1</accession>
<dbReference type="AlphaFoldDB" id="A0A5B2UDP1"/>
<evidence type="ECO:0000256" key="1">
    <source>
        <dbReference type="SAM" id="Phobius"/>
    </source>
</evidence>
<feature type="transmembrane region" description="Helical" evidence="1">
    <location>
        <begin position="169"/>
        <end position="190"/>
    </location>
</feature>
<reference evidence="2 3" key="1">
    <citation type="journal article" date="2015" name="Int. J. Syst. Evol. Microbiol.">
        <title>Chryseobacterium sediminis sp. nov., isolated from a river sediment.</title>
        <authorList>
            <person name="Kampfer P."/>
            <person name="Busse H.J."/>
            <person name="McInroy J.A."/>
            <person name="Glaeser S.P."/>
        </authorList>
    </citation>
    <scope>NUCLEOTIDE SEQUENCE [LARGE SCALE GENOMIC DNA]</scope>
    <source>
        <strain evidence="2 3">IMT-174</strain>
    </source>
</reference>
<organism evidence="2 3">
    <name type="scientific">Chryseobacterium sediminis</name>
    <dbReference type="NCBI Taxonomy" id="1679494"/>
    <lineage>
        <taxon>Bacteria</taxon>
        <taxon>Pseudomonadati</taxon>
        <taxon>Bacteroidota</taxon>
        <taxon>Flavobacteriia</taxon>
        <taxon>Flavobacteriales</taxon>
        <taxon>Weeksellaceae</taxon>
        <taxon>Chryseobacterium group</taxon>
        <taxon>Chryseobacterium</taxon>
    </lineage>
</organism>
<comment type="caution">
    <text evidence="2">The sequence shown here is derived from an EMBL/GenBank/DDBJ whole genome shotgun (WGS) entry which is preliminary data.</text>
</comment>
<dbReference type="Proteomes" id="UP000323082">
    <property type="component" value="Unassembled WGS sequence"/>
</dbReference>
<keyword evidence="1" id="KW-0812">Transmembrane</keyword>
<evidence type="ECO:0008006" key="4">
    <source>
        <dbReference type="Google" id="ProtNLM"/>
    </source>
</evidence>
<feature type="transmembrane region" description="Helical" evidence="1">
    <location>
        <begin position="5"/>
        <end position="24"/>
    </location>
</feature>
<name>A0A5B2UDP1_9FLAO</name>
<dbReference type="OrthoDB" id="662998at2"/>
<keyword evidence="1" id="KW-1133">Transmembrane helix</keyword>
<proteinExistence type="predicted"/>
<evidence type="ECO:0000313" key="3">
    <source>
        <dbReference type="Proteomes" id="UP000323082"/>
    </source>
</evidence>
<gene>
    <name evidence="2" type="ORF">FW780_08800</name>
</gene>
<protein>
    <recommendedName>
        <fullName evidence="4">DUF3592 domain-containing protein</fullName>
    </recommendedName>
</protein>
<dbReference type="RefSeq" id="WP_149833244.1">
    <property type="nucleotide sequence ID" value="NZ_VUNZ01000001.1"/>
</dbReference>
<sequence>MKFMIIFWGIFLFFFCVPFPIFIYMMSEELATEPRNSLAVSYGYLGFSLLIWLYVIFFFMNILFIKTFKEKNTIQSILRNGIPREAKIINYKLLKYIPKTNMNIIQIVLSFPNLRNTLIEHEMMFHDSKPQEKRFDIGNKVKVLLNPNVSQEPYFILSDQKVGFNTSGIVLRIVFAILMIAYVTGLYYYFYMRESFDFGWRFLTFMHPIIFSGVMTLIYVLVFQLLVSKLFKNKKEERILFSGRNAEANIISVSQTGLLVNDQPQIMFQVSFKDFRGTEHIAVYKKVVSLLNLSSVPKYGSIEIMYDENDPKKIMIPKGF</sequence>